<feature type="repeat" description="WD" evidence="2">
    <location>
        <begin position="759"/>
        <end position="790"/>
    </location>
</feature>
<evidence type="ECO:0000256" key="3">
    <source>
        <dbReference type="SAM" id="MobiDB-lite"/>
    </source>
</evidence>
<dbReference type="PROSITE" id="PS50294">
    <property type="entry name" value="WD_REPEATS_REGION"/>
    <property type="match status" value="1"/>
</dbReference>
<dbReference type="Proteomes" id="UP000052978">
    <property type="component" value="Unassembled WGS sequence"/>
</dbReference>
<dbReference type="PANTHER" id="PTHR44324:SF2">
    <property type="entry name" value="WD REPEAT-CONTAINING PROTEIN 64"/>
    <property type="match status" value="1"/>
</dbReference>
<dbReference type="InterPro" id="IPR001680">
    <property type="entry name" value="WD40_rpt"/>
</dbReference>
<feature type="compositionally biased region" description="Low complexity" evidence="3">
    <location>
        <begin position="621"/>
        <end position="641"/>
    </location>
</feature>
<keyword evidence="2" id="KW-0853">WD repeat</keyword>
<dbReference type="Pfam" id="PF00400">
    <property type="entry name" value="WD40"/>
    <property type="match status" value="1"/>
</dbReference>
<feature type="region of interest" description="Disordered" evidence="3">
    <location>
        <begin position="455"/>
        <end position="475"/>
    </location>
</feature>
<proteinExistence type="predicted"/>
<feature type="repeat" description="WD" evidence="2">
    <location>
        <begin position="327"/>
        <end position="368"/>
    </location>
</feature>
<dbReference type="SUPFAM" id="SSF50969">
    <property type="entry name" value="YVTN repeat-like/Quinoprotein amine dehydrogenase"/>
    <property type="match status" value="1"/>
</dbReference>
<evidence type="ECO:0000256" key="2">
    <source>
        <dbReference type="PROSITE-ProRule" id="PRU00221"/>
    </source>
</evidence>
<dbReference type="InterPro" id="IPR015943">
    <property type="entry name" value="WD40/YVTN_repeat-like_dom_sf"/>
</dbReference>
<feature type="compositionally biased region" description="Basic and acidic residues" evidence="3">
    <location>
        <begin position="642"/>
        <end position="652"/>
    </location>
</feature>
<dbReference type="Gene3D" id="2.130.10.10">
    <property type="entry name" value="YVTN repeat-like/Quinoprotein amine dehydrogenase"/>
    <property type="match status" value="2"/>
</dbReference>
<keyword evidence="1" id="KW-0677">Repeat</keyword>
<dbReference type="InterPro" id="IPR011047">
    <property type="entry name" value="Quinoprotein_ADH-like_sf"/>
</dbReference>
<keyword evidence="5" id="KW-1185">Reference proteome</keyword>
<dbReference type="SMART" id="SM00320">
    <property type="entry name" value="WD40"/>
    <property type="match status" value="7"/>
</dbReference>
<dbReference type="InterPro" id="IPR011044">
    <property type="entry name" value="Quino_amine_DH_bsu"/>
</dbReference>
<reference evidence="4 5" key="1">
    <citation type="journal article" date="2013" name="Nat. Commun.">
        <title>Genome analysis reveals insights into physiology and longevity of the Brandt's bat Myotis brandtii.</title>
        <authorList>
            <person name="Seim I."/>
            <person name="Fang X."/>
            <person name="Xiong Z."/>
            <person name="Lobanov A.V."/>
            <person name="Huang Z."/>
            <person name="Ma S."/>
            <person name="Feng Y."/>
            <person name="Turanov A.A."/>
            <person name="Zhu Y."/>
            <person name="Lenz T.L."/>
            <person name="Gerashchenko M.V."/>
            <person name="Fan D."/>
            <person name="Hee Yim S."/>
            <person name="Yao X."/>
            <person name="Jordan D."/>
            <person name="Xiong Y."/>
            <person name="Ma Y."/>
            <person name="Lyapunov A.N."/>
            <person name="Chen G."/>
            <person name="Kulakova O.I."/>
            <person name="Sun Y."/>
            <person name="Lee S.G."/>
            <person name="Bronson R.T."/>
            <person name="Moskalev A.A."/>
            <person name="Sunyaev S.R."/>
            <person name="Zhang G."/>
            <person name="Krogh A."/>
            <person name="Wang J."/>
            <person name="Gladyshev V.N."/>
        </authorList>
    </citation>
    <scope>NUCLEOTIDE SEQUENCE [LARGE SCALE GENOMIC DNA]</scope>
</reference>
<name>S7NJW0_MYOBR</name>
<feature type="region of interest" description="Disordered" evidence="3">
    <location>
        <begin position="621"/>
        <end position="678"/>
    </location>
</feature>
<evidence type="ECO:0000256" key="1">
    <source>
        <dbReference type="ARBA" id="ARBA00022737"/>
    </source>
</evidence>
<protein>
    <submittedName>
        <fullName evidence="4">WD repeat-containing protein 64</fullName>
    </submittedName>
</protein>
<evidence type="ECO:0000313" key="5">
    <source>
        <dbReference type="Proteomes" id="UP000052978"/>
    </source>
</evidence>
<dbReference type="PROSITE" id="PS50082">
    <property type="entry name" value="WD_REPEATS_2"/>
    <property type="match status" value="2"/>
</dbReference>
<organism evidence="4 5">
    <name type="scientific">Myotis brandtii</name>
    <name type="common">Brandt's bat</name>
    <dbReference type="NCBI Taxonomy" id="109478"/>
    <lineage>
        <taxon>Eukaryota</taxon>
        <taxon>Metazoa</taxon>
        <taxon>Chordata</taxon>
        <taxon>Craniata</taxon>
        <taxon>Vertebrata</taxon>
        <taxon>Euteleostomi</taxon>
        <taxon>Mammalia</taxon>
        <taxon>Eutheria</taxon>
        <taxon>Laurasiatheria</taxon>
        <taxon>Chiroptera</taxon>
        <taxon>Yangochiroptera</taxon>
        <taxon>Vespertilionidae</taxon>
        <taxon>Myotis</taxon>
    </lineage>
</organism>
<sequence length="951" mass="108058">MDPGKEKWLNNALQVVSFKISLKGFERLVERTAAQKKDEKAGLFTQKEDMINYEKFFAEVQELFGMEVKNQDVKCFYRKLCNNPDGPTDWCEIFGYYSSEEDPLASQMNEENLVFLVSRKQRVVITGSRRRDVIKCMVKIPQLDLLIAASQRGLITVFNNQMRVQTSTTVTDTSWITGCDYLTQLKRIVATTERTIIVWDYKAQGSSQENYFVIKPMDHCLLCVCAVPMSDQLCRDDILLGDDGGFVNKFTVNTDDFGLKQTKTKKKLQNQVLDSKDFKRPVREFSMPRGANTFCYCIKANVIVTGGDDKVLRLWHPNISTKPVGKLVGHMFSITEVVTNEKDQLVISLSSAKVFRVWDIQTLSLLQVFHDSQGGPGDMQIYSMIYDANHGMLIAGSTVIDMYPLTRMIQDTKQVPHTHEREINVMLHNKYFHQVLTICSESIIKVSEKRLGTRGAKEIPQMQKKTKQPKMKMDQGQGKENDICLIVIWELPDVIPVLQDGNHIVRLKTSTKDRSMALPFPYVSLIAEKTHPQDVPNPTVSSEVNCIDVLQVEGYNLIAAGTVNGVIILWNFVTSTVKELYRPEDCFTVNPDLDPKRYRVNDITFLFRTLECARKTSQDSVCSSSQCDSSKGPQSSKGSKQSIHDGEGKGEQTDIIEGEQQPVDKKHVASTGVAEPQPPVLVTAHEDGHLRLWTIEGRLLKDMLPFTKHSAIPLTSLNTDSCSRILLTSNVEGHVILCSVSSFLDPPHDEKKFKQLLAWRAHSLEIVQAIYVEDKQLVLTASVDGSVRLWHALNGHYCGYFGQRRSFDLAQTTDFILPCDVNEYPIEIKEESKFTENKQKYDYPLVFDRQRWQRLSSMALLFKRTPSKPFKVEHDFKFFKSLSSPKVPSPTSLKFLPLIGSEVIKESSDGFPGKKKAGHVQHEKLQRRRSLKRNLVPQINLSPFFFPVIPK</sequence>
<dbReference type="EMBL" id="KE164406">
    <property type="protein sequence ID" value="EPQ17779.1"/>
    <property type="molecule type" value="Genomic_DNA"/>
</dbReference>
<dbReference type="PANTHER" id="PTHR44324">
    <property type="entry name" value="WD40 REPEAT DOMAIN 95"/>
    <property type="match status" value="1"/>
</dbReference>
<gene>
    <name evidence="4" type="ORF">D623_10007997</name>
</gene>
<accession>S7NJW0</accession>
<dbReference type="InterPro" id="IPR051242">
    <property type="entry name" value="WD-EF-hand_domain"/>
</dbReference>
<evidence type="ECO:0000313" key="4">
    <source>
        <dbReference type="EMBL" id="EPQ17779.1"/>
    </source>
</evidence>
<dbReference type="SUPFAM" id="SSF50998">
    <property type="entry name" value="Quinoprotein alcohol dehydrogenase-like"/>
    <property type="match status" value="1"/>
</dbReference>
<dbReference type="AlphaFoldDB" id="S7NJW0"/>